<dbReference type="SUPFAM" id="SSF56784">
    <property type="entry name" value="HAD-like"/>
    <property type="match status" value="1"/>
</dbReference>
<name>A0ABQ6LSR6_9RHOB</name>
<keyword evidence="1" id="KW-0479">Metal-binding</keyword>
<comment type="caution">
    <text evidence="5">The sequence shown here is derived from an EMBL/GenBank/DDBJ whole genome shotgun (WGS) entry which is preliminary data.</text>
</comment>
<dbReference type="Pfam" id="PF12710">
    <property type="entry name" value="HAD"/>
    <property type="match status" value="1"/>
</dbReference>
<keyword evidence="6" id="KW-1185">Reference proteome</keyword>
<evidence type="ECO:0000313" key="6">
    <source>
        <dbReference type="Proteomes" id="UP001239909"/>
    </source>
</evidence>
<keyword evidence="3" id="KW-0460">Magnesium</keyword>
<feature type="chain" id="PRO_5045788211" evidence="4">
    <location>
        <begin position="22"/>
        <end position="326"/>
    </location>
</feature>
<dbReference type="InterPro" id="IPR036412">
    <property type="entry name" value="HAD-like_sf"/>
</dbReference>
<dbReference type="Proteomes" id="UP001239909">
    <property type="component" value="Unassembled WGS sequence"/>
</dbReference>
<organism evidence="5 6">
    <name type="scientific">Paralimibaculum aggregatum</name>
    <dbReference type="NCBI Taxonomy" id="3036245"/>
    <lineage>
        <taxon>Bacteria</taxon>
        <taxon>Pseudomonadati</taxon>
        <taxon>Pseudomonadota</taxon>
        <taxon>Alphaproteobacteria</taxon>
        <taxon>Rhodobacterales</taxon>
        <taxon>Paracoccaceae</taxon>
        <taxon>Paralimibaculum</taxon>
    </lineage>
</organism>
<accession>A0ABQ6LSR6</accession>
<gene>
    <name evidence="5" type="ORF">LNKW23_43360</name>
</gene>
<evidence type="ECO:0000256" key="2">
    <source>
        <dbReference type="ARBA" id="ARBA00022801"/>
    </source>
</evidence>
<sequence>MKWPISIAFAAALAMGSTALAKDDPLPSWNDGPAKAAVLAFVQAVTTEGTSNFAPVEKRIAVFDNDGTLWAEKPVYVQLLFAVDRVKALAPKHPEWKTNEPFASILKGDLKGALAGGKHAVAEIVAASHAGITTEEFTAVVRDWIATARHPETGRLYTEMVYQPMLELLDHLRANDFETFIVSGGGVDFMRVFAESVYGIPPHQVMGSSMKVKFETVDGLPALVKQPELNFVDDGPGKPVGIQMQIGRKPIAAFGNSDGDLEMLQYTCLPPGPDFCLYVHHTDAEREWAYDRDSAVGKLDKGLDAAAANGWTVVDMAKDWSVVFPE</sequence>
<dbReference type="GO" id="GO:0016787">
    <property type="term" value="F:hydrolase activity"/>
    <property type="evidence" value="ECO:0007669"/>
    <property type="project" value="UniProtKB-KW"/>
</dbReference>
<dbReference type="Gene3D" id="3.40.50.1000">
    <property type="entry name" value="HAD superfamily/HAD-like"/>
    <property type="match status" value="1"/>
</dbReference>
<dbReference type="EMBL" id="BSYI01000051">
    <property type="protein sequence ID" value="GMG85120.1"/>
    <property type="molecule type" value="Genomic_DNA"/>
</dbReference>
<dbReference type="RefSeq" id="WP_285674379.1">
    <property type="nucleotide sequence ID" value="NZ_BSYI01000051.1"/>
</dbReference>
<evidence type="ECO:0000313" key="5">
    <source>
        <dbReference type="EMBL" id="GMG85120.1"/>
    </source>
</evidence>
<feature type="signal peptide" evidence="4">
    <location>
        <begin position="1"/>
        <end position="21"/>
    </location>
</feature>
<keyword evidence="4" id="KW-0732">Signal</keyword>
<dbReference type="InterPro" id="IPR023214">
    <property type="entry name" value="HAD_sf"/>
</dbReference>
<evidence type="ECO:0000256" key="3">
    <source>
        <dbReference type="ARBA" id="ARBA00022842"/>
    </source>
</evidence>
<dbReference type="PANTHER" id="PTHR43344:SF13">
    <property type="entry name" value="PHOSPHATASE RV3661-RELATED"/>
    <property type="match status" value="1"/>
</dbReference>
<keyword evidence="2 5" id="KW-0378">Hydrolase</keyword>
<dbReference type="PANTHER" id="PTHR43344">
    <property type="entry name" value="PHOSPHOSERINE PHOSPHATASE"/>
    <property type="match status" value="1"/>
</dbReference>
<reference evidence="5 6" key="1">
    <citation type="submission" date="2023-04" db="EMBL/GenBank/DDBJ databases">
        <title>Marinoamorphus aggregata gen. nov., sp. Nov., isolate from tissue of brittle star Ophioplocus japonicus.</title>
        <authorList>
            <person name="Kawano K."/>
            <person name="Sawayama S."/>
            <person name="Nakagawa S."/>
        </authorList>
    </citation>
    <scope>NUCLEOTIDE SEQUENCE [LARGE SCALE GENOMIC DNA]</scope>
    <source>
        <strain evidence="5 6">NKW23</strain>
    </source>
</reference>
<evidence type="ECO:0000256" key="4">
    <source>
        <dbReference type="SAM" id="SignalP"/>
    </source>
</evidence>
<proteinExistence type="predicted"/>
<evidence type="ECO:0000256" key="1">
    <source>
        <dbReference type="ARBA" id="ARBA00022723"/>
    </source>
</evidence>
<dbReference type="InterPro" id="IPR050582">
    <property type="entry name" value="HAD-like_SerB"/>
</dbReference>
<protein>
    <submittedName>
        <fullName evidence="5">HAD family hydrolase</fullName>
    </submittedName>
</protein>